<evidence type="ECO:0000313" key="1">
    <source>
        <dbReference type="EMBL" id="KAJ8284444.1"/>
    </source>
</evidence>
<dbReference type="AlphaFoldDB" id="A0A9Q1I6H9"/>
<comment type="caution">
    <text evidence="1">The sequence shown here is derived from an EMBL/GenBank/DDBJ whole genome shotgun (WGS) entry which is preliminary data.</text>
</comment>
<reference evidence="1" key="1">
    <citation type="journal article" date="2023" name="Science">
        <title>Genome structures resolve the early diversification of teleost fishes.</title>
        <authorList>
            <person name="Parey E."/>
            <person name="Louis A."/>
            <person name="Montfort J."/>
            <person name="Bouchez O."/>
            <person name="Roques C."/>
            <person name="Iampietro C."/>
            <person name="Lluch J."/>
            <person name="Castinel A."/>
            <person name="Donnadieu C."/>
            <person name="Desvignes T."/>
            <person name="Floi Bucao C."/>
            <person name="Jouanno E."/>
            <person name="Wen M."/>
            <person name="Mejri S."/>
            <person name="Dirks R."/>
            <person name="Jansen H."/>
            <person name="Henkel C."/>
            <person name="Chen W.J."/>
            <person name="Zahm M."/>
            <person name="Cabau C."/>
            <person name="Klopp C."/>
            <person name="Thompson A.W."/>
            <person name="Robinson-Rechavi M."/>
            <person name="Braasch I."/>
            <person name="Lecointre G."/>
            <person name="Bobe J."/>
            <person name="Postlethwait J.H."/>
            <person name="Berthelot C."/>
            <person name="Roest Crollius H."/>
            <person name="Guiguen Y."/>
        </authorList>
    </citation>
    <scope>NUCLEOTIDE SEQUENCE</scope>
    <source>
        <strain evidence="1">Concon-B</strain>
    </source>
</reference>
<name>A0A9Q1I6H9_CONCO</name>
<evidence type="ECO:0000313" key="2">
    <source>
        <dbReference type="Proteomes" id="UP001152803"/>
    </source>
</evidence>
<accession>A0A9Q1I6H9</accession>
<gene>
    <name evidence="1" type="ORF">COCON_G00032940</name>
</gene>
<dbReference type="Proteomes" id="UP001152803">
    <property type="component" value="Unassembled WGS sequence"/>
</dbReference>
<protein>
    <submittedName>
        <fullName evidence="1">Uncharacterized protein</fullName>
    </submittedName>
</protein>
<organism evidence="1 2">
    <name type="scientific">Conger conger</name>
    <name type="common">Conger eel</name>
    <name type="synonym">Muraena conger</name>
    <dbReference type="NCBI Taxonomy" id="82655"/>
    <lineage>
        <taxon>Eukaryota</taxon>
        <taxon>Metazoa</taxon>
        <taxon>Chordata</taxon>
        <taxon>Craniata</taxon>
        <taxon>Vertebrata</taxon>
        <taxon>Euteleostomi</taxon>
        <taxon>Actinopterygii</taxon>
        <taxon>Neopterygii</taxon>
        <taxon>Teleostei</taxon>
        <taxon>Anguilliformes</taxon>
        <taxon>Congridae</taxon>
        <taxon>Conger</taxon>
    </lineage>
</organism>
<keyword evidence="2" id="KW-1185">Reference proteome</keyword>
<proteinExistence type="predicted"/>
<dbReference type="EMBL" id="JAFJMO010000002">
    <property type="protein sequence ID" value="KAJ8284444.1"/>
    <property type="molecule type" value="Genomic_DNA"/>
</dbReference>
<sequence length="100" mass="11245">MSWAPQVQTSFGAQQKRGYDTRCWGWDFTPGDQVWGVCTPRHKKGVSPKCTGHSTGYEVVDSLLGLKYYTKFTSASKKSMCSKTGRLAGKKGRYIRLFLL</sequence>